<feature type="domain" description="ATPase AAA-type core" evidence="1">
    <location>
        <begin position="26"/>
        <end position="323"/>
    </location>
</feature>
<evidence type="ECO:0000259" key="1">
    <source>
        <dbReference type="Pfam" id="PF13304"/>
    </source>
</evidence>
<evidence type="ECO:0000313" key="3">
    <source>
        <dbReference type="Proteomes" id="UP000235803"/>
    </source>
</evidence>
<dbReference type="Pfam" id="PF13304">
    <property type="entry name" value="AAA_21"/>
    <property type="match status" value="1"/>
</dbReference>
<evidence type="ECO:0000313" key="2">
    <source>
        <dbReference type="EMBL" id="PMR75311.1"/>
    </source>
</evidence>
<dbReference type="GO" id="GO:0005524">
    <property type="term" value="F:ATP binding"/>
    <property type="evidence" value="ECO:0007669"/>
    <property type="project" value="InterPro"/>
</dbReference>
<protein>
    <submittedName>
        <fullName evidence="2">ATP-dependent endonuclease</fullName>
    </submittedName>
</protein>
<dbReference type="EMBL" id="PNRF01000020">
    <property type="protein sequence ID" value="PMR75311.1"/>
    <property type="molecule type" value="Genomic_DNA"/>
</dbReference>
<dbReference type="PANTHER" id="PTHR43581">
    <property type="entry name" value="ATP/GTP PHOSPHATASE"/>
    <property type="match status" value="1"/>
</dbReference>
<dbReference type="InterPro" id="IPR003959">
    <property type="entry name" value="ATPase_AAA_core"/>
</dbReference>
<comment type="caution">
    <text evidence="2">The sequence shown here is derived from an EMBL/GenBank/DDBJ whole genome shotgun (WGS) entry which is preliminary data.</text>
</comment>
<dbReference type="AlphaFoldDB" id="A0A2N7U4E8"/>
<keyword evidence="2" id="KW-0378">Hydrolase</keyword>
<dbReference type="InterPro" id="IPR027417">
    <property type="entry name" value="P-loop_NTPase"/>
</dbReference>
<dbReference type="InterPro" id="IPR051396">
    <property type="entry name" value="Bact_Antivir_Def_Nuclease"/>
</dbReference>
<dbReference type="RefSeq" id="WP_102653325.1">
    <property type="nucleotide sequence ID" value="NZ_PNRF01000020.1"/>
</dbReference>
<keyword evidence="2" id="KW-0540">Nuclease</keyword>
<dbReference type="PANTHER" id="PTHR43581:SF4">
    <property type="entry name" value="ATP_GTP PHOSPHATASE"/>
    <property type="match status" value="1"/>
</dbReference>
<dbReference type="OrthoDB" id="3322489at2"/>
<reference evidence="2 3" key="1">
    <citation type="submission" date="2018-01" db="EMBL/GenBank/DDBJ databases">
        <title>Halomonas endophytica sp. nov., isolated from storage liquid in the stems of Populus euphratica.</title>
        <authorList>
            <person name="Chen C."/>
        </authorList>
    </citation>
    <scope>NUCLEOTIDE SEQUENCE [LARGE SCALE GENOMIC DNA]</scope>
    <source>
        <strain evidence="2 3">MC28</strain>
    </source>
</reference>
<gene>
    <name evidence="2" type="ORF">C1H69_10330</name>
</gene>
<organism evidence="2 3">
    <name type="scientific">Billgrantia endophytica</name>
    <dbReference type="NCBI Taxonomy" id="2033802"/>
    <lineage>
        <taxon>Bacteria</taxon>
        <taxon>Pseudomonadati</taxon>
        <taxon>Pseudomonadota</taxon>
        <taxon>Gammaproteobacteria</taxon>
        <taxon>Oceanospirillales</taxon>
        <taxon>Halomonadaceae</taxon>
        <taxon>Billgrantia</taxon>
    </lineage>
</organism>
<dbReference type="SUPFAM" id="SSF52540">
    <property type="entry name" value="P-loop containing nucleoside triphosphate hydrolases"/>
    <property type="match status" value="1"/>
</dbReference>
<keyword evidence="2" id="KW-0255">Endonuclease</keyword>
<accession>A0A2N7U4E8</accession>
<dbReference type="Gene3D" id="3.40.50.300">
    <property type="entry name" value="P-loop containing nucleotide triphosphate hydrolases"/>
    <property type="match status" value="1"/>
</dbReference>
<dbReference type="Proteomes" id="UP000235803">
    <property type="component" value="Unassembled WGS sequence"/>
</dbReference>
<sequence length="577" mass="61812">MARIRKIEIANFRGIQRLAWCPAPGINCLIGPGDSGKSSVLDAIDLCLGARRNVQFSDADFFDLDITSPISITLTLGCLDDAMRTLESYGAFLRAFNATTGAVEDEPLVDAEVVLCLNLTVASDLEPSWTLVSERAAQQGIVKTLAWKDRVALAPTRIGAFANVNLGWQRGSVLNRVSEERADASAALVKAARDARSAFGDQAEQQLGEALGIVTDTAQELGVNIGAKAKALLDSHSVSFGGGTISLHNESGIPLRSLGVGSTRLLVAGLQRQAAGKASIVLSDELEYGLEPHRIARFLGSLGAKDDAAPLQVFLTTHSPVALRELSGDQLFVLRRSPQGHEAYPVGTDNGIQSTIRLYPEAFLAGSVVVCEGASEIGLLRGLDLFNLEQGGVSLAALGVALIDCGGGDPDRPYTRAVAFQILGYRVMVLRDDDKKPTPAIEQAFIESGGAIVAYRLGRALEDELFGSLTPEACKQLITYANELHGDLIIEHLRTASNNTLTFQQVWDEIHNTGALAAEHRATLGQAARIRKAGWFKSISWMEDVARTIVAPDLPHCDPGFRELIDQVFGWAANAPR</sequence>
<dbReference type="GO" id="GO:0016887">
    <property type="term" value="F:ATP hydrolysis activity"/>
    <property type="evidence" value="ECO:0007669"/>
    <property type="project" value="InterPro"/>
</dbReference>
<name>A0A2N7U4E8_9GAMM</name>
<keyword evidence="3" id="KW-1185">Reference proteome</keyword>
<proteinExistence type="predicted"/>
<dbReference type="GO" id="GO:0004519">
    <property type="term" value="F:endonuclease activity"/>
    <property type="evidence" value="ECO:0007669"/>
    <property type="project" value="UniProtKB-KW"/>
</dbReference>